<keyword evidence="2" id="KW-0812">Transmembrane</keyword>
<keyword evidence="2" id="KW-1133">Transmembrane helix</keyword>
<evidence type="ECO:0000313" key="3">
    <source>
        <dbReference type="EMBL" id="OXG21304.1"/>
    </source>
</evidence>
<comment type="caution">
    <text evidence="3">The sequence shown here is derived from an EMBL/GenBank/DDBJ whole genome shotgun (WGS) entry which is preliminary data.</text>
</comment>
<evidence type="ECO:0000256" key="1">
    <source>
        <dbReference type="SAM" id="MobiDB-lite"/>
    </source>
</evidence>
<feature type="compositionally biased region" description="Polar residues" evidence="1">
    <location>
        <begin position="122"/>
        <end position="134"/>
    </location>
</feature>
<sequence length="298" mass="32483">MNEILKGNETAKEHQSYPITSGHNLCYAALTSEEETAMIHEITTQLAAKLASDGANSRASMASNPPCHSLAQTLNPGNPSHVSSFYANKYHTASAATAPPSHHQSDISRNSDGLNLAERPAANSNSDVENGRPQTTTKERWLLVCLVLGFVMPLAWVAGVDKGTEKQLVDRARGWKKRALDLDEDSSSQQSDLNDPQTDDDVPGNNHNTHSNRNNDAQATPLSPSDEPELDLWAPRINLTASAANVAFFPAQYRPFTSMPDLFASSPAVVFHRSQVNLNPESSWPVRISSIHTHQDNL</sequence>
<dbReference type="Proteomes" id="UP000199727">
    <property type="component" value="Unassembled WGS sequence"/>
</dbReference>
<keyword evidence="2" id="KW-0472">Membrane</keyword>
<dbReference type="EMBL" id="AMKT01000043">
    <property type="protein sequence ID" value="OXG21304.1"/>
    <property type="molecule type" value="Genomic_DNA"/>
</dbReference>
<accession>A0A854QBR8</accession>
<dbReference type="AlphaFoldDB" id="A0A854QBR8"/>
<evidence type="ECO:0000256" key="2">
    <source>
        <dbReference type="SAM" id="Phobius"/>
    </source>
</evidence>
<protein>
    <submittedName>
        <fullName evidence="3">Uncharacterized protein</fullName>
    </submittedName>
</protein>
<feature type="region of interest" description="Disordered" evidence="1">
    <location>
        <begin position="94"/>
        <end position="134"/>
    </location>
</feature>
<organism evidence="3 4">
    <name type="scientific">Cryptococcus neoformans Tu259-1</name>
    <dbReference type="NCBI Taxonomy" id="1230072"/>
    <lineage>
        <taxon>Eukaryota</taxon>
        <taxon>Fungi</taxon>
        <taxon>Dikarya</taxon>
        <taxon>Basidiomycota</taxon>
        <taxon>Agaricomycotina</taxon>
        <taxon>Tremellomycetes</taxon>
        <taxon>Tremellales</taxon>
        <taxon>Cryptococcaceae</taxon>
        <taxon>Cryptococcus</taxon>
        <taxon>Cryptococcus neoformans species complex</taxon>
    </lineage>
</organism>
<name>A0A854QBR8_CRYNE</name>
<gene>
    <name evidence="3" type="ORF">C361_03519</name>
</gene>
<feature type="transmembrane region" description="Helical" evidence="2">
    <location>
        <begin position="141"/>
        <end position="159"/>
    </location>
</feature>
<reference evidence="3 4" key="1">
    <citation type="submission" date="2017-06" db="EMBL/GenBank/DDBJ databases">
        <title>Global population genomics of the pathogenic fungus Cryptococcus neoformans var. grubii.</title>
        <authorList>
            <person name="Cuomo C."/>
            <person name="Litvintseva A."/>
            <person name="Chen Y."/>
            <person name="Young S."/>
            <person name="Zeng Q."/>
            <person name="Chapman S."/>
            <person name="Gujja S."/>
            <person name="Saif S."/>
            <person name="Birren B."/>
        </authorList>
    </citation>
    <scope>NUCLEOTIDE SEQUENCE [LARGE SCALE GENOMIC DNA]</scope>
    <source>
        <strain evidence="3 4">Tu259-1</strain>
    </source>
</reference>
<evidence type="ECO:0000313" key="4">
    <source>
        <dbReference type="Proteomes" id="UP000199727"/>
    </source>
</evidence>
<feature type="region of interest" description="Disordered" evidence="1">
    <location>
        <begin position="180"/>
        <end position="229"/>
    </location>
</feature>
<proteinExistence type="predicted"/>
<dbReference type="OrthoDB" id="2575257at2759"/>
<feature type="compositionally biased region" description="Low complexity" evidence="1">
    <location>
        <begin position="205"/>
        <end position="215"/>
    </location>
</feature>